<dbReference type="PANTHER" id="PTHR23037">
    <property type="entry name" value="CYTOKINE RECEPTOR"/>
    <property type="match status" value="1"/>
</dbReference>
<dbReference type="Gene3D" id="2.60.40.10">
    <property type="entry name" value="Immunoglobulins"/>
    <property type="match status" value="2"/>
</dbReference>
<proteinExistence type="predicted"/>
<feature type="non-terminal residue" evidence="11">
    <location>
        <position position="1"/>
    </location>
</feature>
<evidence type="ECO:0000256" key="4">
    <source>
        <dbReference type="ARBA" id="ARBA00022989"/>
    </source>
</evidence>
<evidence type="ECO:0000259" key="10">
    <source>
        <dbReference type="SMART" id="SM00060"/>
    </source>
</evidence>
<dbReference type="SMART" id="SM00060">
    <property type="entry name" value="FN3"/>
    <property type="match status" value="1"/>
</dbReference>
<feature type="region of interest" description="Disordered" evidence="9">
    <location>
        <begin position="494"/>
        <end position="518"/>
    </location>
</feature>
<dbReference type="PANTHER" id="PTHR23037:SF35">
    <property type="entry name" value="FIBRONECTIN TYPE-III DOMAIN-CONTAINING PROTEIN"/>
    <property type="match status" value="1"/>
</dbReference>
<evidence type="ECO:0000256" key="7">
    <source>
        <dbReference type="ARBA" id="ARBA00023170"/>
    </source>
</evidence>
<dbReference type="Proteomes" id="UP000886611">
    <property type="component" value="Unassembled WGS sequence"/>
</dbReference>
<dbReference type="SUPFAM" id="SSF49265">
    <property type="entry name" value="Fibronectin type III"/>
    <property type="match status" value="1"/>
</dbReference>
<evidence type="ECO:0000256" key="6">
    <source>
        <dbReference type="ARBA" id="ARBA00023157"/>
    </source>
</evidence>
<keyword evidence="4" id="KW-1133">Transmembrane helix</keyword>
<evidence type="ECO:0000256" key="2">
    <source>
        <dbReference type="ARBA" id="ARBA00022692"/>
    </source>
</evidence>
<keyword evidence="5" id="KW-0472">Membrane</keyword>
<dbReference type="InterPro" id="IPR003961">
    <property type="entry name" value="FN3_dom"/>
</dbReference>
<evidence type="ECO:0000256" key="1">
    <source>
        <dbReference type="ARBA" id="ARBA00004479"/>
    </source>
</evidence>
<evidence type="ECO:0000256" key="9">
    <source>
        <dbReference type="SAM" id="MobiDB-lite"/>
    </source>
</evidence>
<sequence>MERQRKSETWCWNPNVATWPLVGNQVLRDWDKCHTGARDREVSSLVRVFQEGSCLAQTGLAEYISEVFLNAGCYKKTTDINDKFLCGWEPNLEHPGIMYTTHYCIENYECYKSNPMNSTSCHIYRKDLLKGHLVTFWVNASNGKKNFTSTIYKFTLENSTKFIPPTNINMSRSASNLTLIWESPSKEAHGSLNEIQYRRCDVQQKHLNNVLEKDVKCKSGGGTKNDNCSVVLDPKEAYRIRVRRRPQNESKGVWSEWSQTVFVPTELQSEPEADIESLSDLTEDGKRLLNLTFKASENLSASLGDLSYIVKIYIKNCQQYHLQKETRHTWYAFNISAAEHEVSIIATNKVGQSPVKTLQIPQANIKVTNVNSSLSEWKLENLKPNTIYLLDVAARTSEGEGPKHSTEFKTLQFVPYYSLVDMVLPPQQAVSASEEATSDIMVIPEVEAMSLLSVDATQTLTKDNESEDLLSDQGSLSESVLVVSQHYAMQSVNQENWEQSEDAEFEEEPVSEEPSDGAATTIYKKGLVLELCHVKN</sequence>
<dbReference type="GO" id="GO:0004896">
    <property type="term" value="F:cytokine receptor activity"/>
    <property type="evidence" value="ECO:0007669"/>
    <property type="project" value="TreeGrafter"/>
</dbReference>
<protein>
    <submittedName>
        <fullName evidence="11">I12R1 protein</fullName>
    </submittedName>
</protein>
<evidence type="ECO:0000256" key="5">
    <source>
        <dbReference type="ARBA" id="ARBA00023136"/>
    </source>
</evidence>
<dbReference type="InterPro" id="IPR036116">
    <property type="entry name" value="FN3_sf"/>
</dbReference>
<keyword evidence="6" id="KW-1015">Disulfide bond</keyword>
<reference evidence="11 12" key="1">
    <citation type="journal article" date="2021" name="Cell">
        <title>Tracing the genetic footprints of vertebrate landing in non-teleost ray-finned fishes.</title>
        <authorList>
            <person name="Bi X."/>
            <person name="Wang K."/>
            <person name="Yang L."/>
            <person name="Pan H."/>
            <person name="Jiang H."/>
            <person name="Wei Q."/>
            <person name="Fang M."/>
            <person name="Yu H."/>
            <person name="Zhu C."/>
            <person name="Cai Y."/>
            <person name="He Y."/>
            <person name="Gan X."/>
            <person name="Zeng H."/>
            <person name="Yu D."/>
            <person name="Zhu Y."/>
            <person name="Jiang H."/>
            <person name="Qiu Q."/>
            <person name="Yang H."/>
            <person name="Zhang Y.E."/>
            <person name="Wang W."/>
            <person name="Zhu M."/>
            <person name="He S."/>
            <person name="Zhang G."/>
        </authorList>
    </citation>
    <scope>NUCLEOTIDE SEQUENCE [LARGE SCALE GENOMIC DNA]</scope>
    <source>
        <strain evidence="11">Bchr_013</strain>
    </source>
</reference>
<dbReference type="GO" id="GO:0009897">
    <property type="term" value="C:external side of plasma membrane"/>
    <property type="evidence" value="ECO:0007669"/>
    <property type="project" value="TreeGrafter"/>
</dbReference>
<name>A0A8X8BRD6_POLSE</name>
<dbReference type="EMBL" id="JAATIS010003638">
    <property type="protein sequence ID" value="KAG2463722.1"/>
    <property type="molecule type" value="Genomic_DNA"/>
</dbReference>
<feature type="domain" description="Fibronectin type-III" evidence="10">
    <location>
        <begin position="162"/>
        <end position="401"/>
    </location>
</feature>
<keyword evidence="3" id="KW-0732">Signal</keyword>
<gene>
    <name evidence="11" type="primary">Il12rb1</name>
    <name evidence="11" type="ORF">GTO96_0003148</name>
</gene>
<organism evidence="11 12">
    <name type="scientific">Polypterus senegalus</name>
    <name type="common">Senegal bichir</name>
    <dbReference type="NCBI Taxonomy" id="55291"/>
    <lineage>
        <taxon>Eukaryota</taxon>
        <taxon>Metazoa</taxon>
        <taxon>Chordata</taxon>
        <taxon>Craniata</taxon>
        <taxon>Vertebrata</taxon>
        <taxon>Euteleostomi</taxon>
        <taxon>Actinopterygii</taxon>
        <taxon>Polypteriformes</taxon>
        <taxon>Polypteridae</taxon>
        <taxon>Polypterus</taxon>
    </lineage>
</organism>
<dbReference type="CDD" id="cd00063">
    <property type="entry name" value="FN3"/>
    <property type="match status" value="1"/>
</dbReference>
<evidence type="ECO:0000313" key="11">
    <source>
        <dbReference type="EMBL" id="KAG2463722.1"/>
    </source>
</evidence>
<keyword evidence="7" id="KW-0675">Receptor</keyword>
<dbReference type="AlphaFoldDB" id="A0A8X8BRD6"/>
<evidence type="ECO:0000256" key="8">
    <source>
        <dbReference type="ARBA" id="ARBA00023180"/>
    </source>
</evidence>
<feature type="compositionally biased region" description="Acidic residues" evidence="9">
    <location>
        <begin position="498"/>
        <end position="515"/>
    </location>
</feature>
<comment type="subcellular location">
    <subcellularLocation>
        <location evidence="1">Membrane</location>
        <topology evidence="1">Single-pass type I membrane protein</topology>
    </subcellularLocation>
</comment>
<accession>A0A8X8BRD6</accession>
<keyword evidence="2" id="KW-0812">Transmembrane</keyword>
<evidence type="ECO:0000256" key="3">
    <source>
        <dbReference type="ARBA" id="ARBA00022729"/>
    </source>
</evidence>
<comment type="caution">
    <text evidence="11">The sequence shown here is derived from an EMBL/GenBank/DDBJ whole genome shotgun (WGS) entry which is preliminary data.</text>
</comment>
<evidence type="ECO:0000313" key="12">
    <source>
        <dbReference type="Proteomes" id="UP000886611"/>
    </source>
</evidence>
<keyword evidence="8" id="KW-0325">Glycoprotein</keyword>
<dbReference type="InterPro" id="IPR013783">
    <property type="entry name" value="Ig-like_fold"/>
</dbReference>
<feature type="non-terminal residue" evidence="11">
    <location>
        <position position="536"/>
    </location>
</feature>
<keyword evidence="12" id="KW-1185">Reference proteome</keyword>